<dbReference type="GO" id="GO:0016020">
    <property type="term" value="C:membrane"/>
    <property type="evidence" value="ECO:0007669"/>
    <property type="project" value="UniProtKB-SubCell"/>
</dbReference>
<keyword evidence="5" id="KW-0679">Respiratory chain</keyword>
<evidence type="ECO:0000256" key="11">
    <source>
        <dbReference type="ARBA" id="ARBA00023008"/>
    </source>
</evidence>
<feature type="compositionally biased region" description="Basic and acidic residues" evidence="18">
    <location>
        <begin position="351"/>
        <end position="361"/>
    </location>
</feature>
<dbReference type="SUPFAM" id="SSF81464">
    <property type="entry name" value="Cytochrome c oxidase subunit II-like, transmembrane region"/>
    <property type="match status" value="1"/>
</dbReference>
<keyword evidence="9" id="KW-0249">Electron transport</keyword>
<evidence type="ECO:0000259" key="21">
    <source>
        <dbReference type="PROSITE" id="PS50999"/>
    </source>
</evidence>
<evidence type="ECO:0000256" key="12">
    <source>
        <dbReference type="ARBA" id="ARBA00023136"/>
    </source>
</evidence>
<feature type="domain" description="Cytochrome oxidase subunit II copper A binding" evidence="20">
    <location>
        <begin position="140"/>
        <end position="322"/>
    </location>
</feature>
<evidence type="ECO:0000259" key="20">
    <source>
        <dbReference type="PROSITE" id="PS50857"/>
    </source>
</evidence>
<dbReference type="PROSITE" id="PS50999">
    <property type="entry name" value="COX2_TM"/>
    <property type="match status" value="1"/>
</dbReference>
<comment type="catalytic activity">
    <reaction evidence="16">
        <text>4 Fe(II)-[cytochrome c] + O2 + 8 H(+)(in) = 4 Fe(III)-[cytochrome c] + 2 H2O + 4 H(+)(out)</text>
        <dbReference type="Rhea" id="RHEA:11436"/>
        <dbReference type="Rhea" id="RHEA-COMP:10350"/>
        <dbReference type="Rhea" id="RHEA-COMP:14399"/>
        <dbReference type="ChEBI" id="CHEBI:15377"/>
        <dbReference type="ChEBI" id="CHEBI:15378"/>
        <dbReference type="ChEBI" id="CHEBI:15379"/>
        <dbReference type="ChEBI" id="CHEBI:29033"/>
        <dbReference type="ChEBI" id="CHEBI:29034"/>
        <dbReference type="EC" id="7.1.1.9"/>
    </reaction>
</comment>
<evidence type="ECO:0000256" key="7">
    <source>
        <dbReference type="ARBA" id="ARBA00022723"/>
    </source>
</evidence>
<protein>
    <recommendedName>
        <fullName evidence="3">cytochrome-c oxidase</fullName>
        <ecNumber evidence="3">7.1.1.9</ecNumber>
    </recommendedName>
    <alternativeName>
        <fullName evidence="15">Cytochrome aa3 subunit 2</fullName>
    </alternativeName>
    <alternativeName>
        <fullName evidence="14">Cytochrome c oxidase polypeptide II</fullName>
    </alternativeName>
    <alternativeName>
        <fullName evidence="17">Oxidase aa(3) subunit 2</fullName>
    </alternativeName>
</protein>
<keyword evidence="10 19" id="KW-1133">Transmembrane helix</keyword>
<feature type="transmembrane region" description="Helical" evidence="19">
    <location>
        <begin position="61"/>
        <end position="85"/>
    </location>
</feature>
<comment type="similarity">
    <text evidence="2">Belongs to the cytochrome c oxidase subunit 2 family.</text>
</comment>
<dbReference type="KEGG" id="dtm:BJL86_1345"/>
<feature type="region of interest" description="Disordered" evidence="18">
    <location>
        <begin position="338"/>
        <end position="371"/>
    </location>
</feature>
<evidence type="ECO:0000256" key="6">
    <source>
        <dbReference type="ARBA" id="ARBA00022692"/>
    </source>
</evidence>
<dbReference type="RefSeq" id="WP_231887167.1">
    <property type="nucleotide sequence ID" value="NZ_LMTB01000028.1"/>
</dbReference>
<evidence type="ECO:0000256" key="4">
    <source>
        <dbReference type="ARBA" id="ARBA00022448"/>
    </source>
</evidence>
<keyword evidence="12 19" id="KW-0472">Membrane</keyword>
<dbReference type="PRINTS" id="PR01166">
    <property type="entry name" value="CYCOXIDASEII"/>
</dbReference>
<feature type="transmembrane region" description="Helical" evidence="19">
    <location>
        <begin position="14"/>
        <end position="34"/>
    </location>
</feature>
<dbReference type="GO" id="GO:0004129">
    <property type="term" value="F:cytochrome-c oxidase activity"/>
    <property type="evidence" value="ECO:0007669"/>
    <property type="project" value="UniProtKB-EC"/>
</dbReference>
<dbReference type="InterPro" id="IPR002429">
    <property type="entry name" value="CcO_II-like_C"/>
</dbReference>
<dbReference type="PROSITE" id="PS51257">
    <property type="entry name" value="PROKAR_LIPOPROTEIN"/>
    <property type="match status" value="1"/>
</dbReference>
<feature type="domain" description="Cytochrome oxidase subunit II transmembrane region profile" evidence="21">
    <location>
        <begin position="39"/>
        <end position="136"/>
    </location>
</feature>
<evidence type="ECO:0000256" key="16">
    <source>
        <dbReference type="ARBA" id="ARBA00047816"/>
    </source>
</evidence>
<keyword evidence="4" id="KW-0813">Transport</keyword>
<dbReference type="AlphaFoldDB" id="A0A173LLE5"/>
<dbReference type="Gene3D" id="2.60.40.420">
    <property type="entry name" value="Cupredoxins - blue copper proteins"/>
    <property type="match status" value="1"/>
</dbReference>
<evidence type="ECO:0000256" key="8">
    <source>
        <dbReference type="ARBA" id="ARBA00022967"/>
    </source>
</evidence>
<keyword evidence="7" id="KW-0479">Metal-binding</keyword>
<dbReference type="InterPro" id="IPR045187">
    <property type="entry name" value="CcO_II"/>
</dbReference>
<evidence type="ECO:0000256" key="13">
    <source>
        <dbReference type="ARBA" id="ARBA00024688"/>
    </source>
</evidence>
<keyword evidence="23" id="KW-1185">Reference proteome</keyword>
<evidence type="ECO:0000313" key="23">
    <source>
        <dbReference type="Proteomes" id="UP000186104"/>
    </source>
</evidence>
<evidence type="ECO:0000256" key="17">
    <source>
        <dbReference type="ARBA" id="ARBA00050058"/>
    </source>
</evidence>
<evidence type="ECO:0000256" key="1">
    <source>
        <dbReference type="ARBA" id="ARBA00004141"/>
    </source>
</evidence>
<dbReference type="InterPro" id="IPR036257">
    <property type="entry name" value="Cyt_c_oxidase_su2_TM_sf"/>
</dbReference>
<dbReference type="PROSITE" id="PS00078">
    <property type="entry name" value="COX2"/>
    <property type="match status" value="1"/>
</dbReference>
<keyword evidence="6 19" id="KW-0812">Transmembrane</keyword>
<dbReference type="Pfam" id="PF00116">
    <property type="entry name" value="COX2"/>
    <property type="match status" value="1"/>
</dbReference>
<dbReference type="InterPro" id="IPR011759">
    <property type="entry name" value="Cyt_c_oxidase_su2_TM_dom"/>
</dbReference>
<evidence type="ECO:0000256" key="9">
    <source>
        <dbReference type="ARBA" id="ARBA00022982"/>
    </source>
</evidence>
<dbReference type="InterPro" id="IPR001505">
    <property type="entry name" value="Copper_CuA"/>
</dbReference>
<evidence type="ECO:0000256" key="10">
    <source>
        <dbReference type="ARBA" id="ARBA00022989"/>
    </source>
</evidence>
<dbReference type="InterPro" id="IPR008972">
    <property type="entry name" value="Cupredoxin"/>
</dbReference>
<keyword evidence="11" id="KW-0186">Copper</keyword>
<keyword evidence="8" id="KW-1278">Translocase</keyword>
<dbReference type="GO" id="GO:0042773">
    <property type="term" value="P:ATP synthesis coupled electron transport"/>
    <property type="evidence" value="ECO:0007669"/>
    <property type="project" value="TreeGrafter"/>
</dbReference>
<evidence type="ECO:0000256" key="19">
    <source>
        <dbReference type="SAM" id="Phobius"/>
    </source>
</evidence>
<evidence type="ECO:0000313" key="22">
    <source>
        <dbReference type="EMBL" id="ANI92127.1"/>
    </source>
</evidence>
<dbReference type="PANTHER" id="PTHR22888:SF9">
    <property type="entry name" value="CYTOCHROME C OXIDASE SUBUNIT 2"/>
    <property type="match status" value="1"/>
</dbReference>
<feature type="transmembrane region" description="Helical" evidence="19">
    <location>
        <begin position="106"/>
        <end position="126"/>
    </location>
</feature>
<dbReference type="Proteomes" id="UP000186104">
    <property type="component" value="Chromosome"/>
</dbReference>
<name>A0A173LLE5_9ACTN</name>
<dbReference type="GO" id="GO:0005507">
    <property type="term" value="F:copper ion binding"/>
    <property type="evidence" value="ECO:0007669"/>
    <property type="project" value="InterPro"/>
</dbReference>
<dbReference type="STRING" id="499555.BJL86_1345"/>
<comment type="subcellular location">
    <subcellularLocation>
        <location evidence="1">Membrane</location>
        <topology evidence="1">Multi-pass membrane protein</topology>
    </subcellularLocation>
</comment>
<proteinExistence type="inferred from homology"/>
<evidence type="ECO:0000256" key="18">
    <source>
        <dbReference type="SAM" id="MobiDB-lite"/>
    </source>
</evidence>
<evidence type="ECO:0000256" key="5">
    <source>
        <dbReference type="ARBA" id="ARBA00022660"/>
    </source>
</evidence>
<dbReference type="EMBL" id="CP015961">
    <property type="protein sequence ID" value="ANI92127.1"/>
    <property type="molecule type" value="Genomic_DNA"/>
</dbReference>
<comment type="function">
    <text evidence="13">Subunits I and II form the functional core of the enzyme complex. Electrons originating in cytochrome c are transferred via heme a and Cu(A) to the binuclear center formed by heme a3 and Cu(B).</text>
</comment>
<dbReference type="Gene3D" id="1.10.287.90">
    <property type="match status" value="1"/>
</dbReference>
<gene>
    <name evidence="22" type="ORF">BJL86_1345</name>
</gene>
<evidence type="ECO:0000256" key="15">
    <source>
        <dbReference type="ARBA" id="ARBA00031399"/>
    </source>
</evidence>
<dbReference type="PANTHER" id="PTHR22888">
    <property type="entry name" value="CYTOCHROME C OXIDASE, SUBUNIT II"/>
    <property type="match status" value="1"/>
</dbReference>
<feature type="region of interest" description="Disordered" evidence="18">
    <location>
        <begin position="177"/>
        <end position="207"/>
    </location>
</feature>
<dbReference type="PROSITE" id="PS50857">
    <property type="entry name" value="COX2_CUA"/>
    <property type="match status" value="1"/>
</dbReference>
<reference evidence="22 23" key="1">
    <citation type="submission" date="2016-06" db="EMBL/GenBank/DDBJ databases">
        <title>Complete genome sequence of a saline-alkali tolerant type strain Dietzia timorensis ID05-A0528T.</title>
        <authorList>
            <person name="Wu X."/>
        </authorList>
    </citation>
    <scope>NUCLEOTIDE SEQUENCE [LARGE SCALE GENOMIC DNA]</scope>
    <source>
        <strain evidence="22 23">ID05-A0528</strain>
    </source>
</reference>
<dbReference type="EC" id="7.1.1.9" evidence="3"/>
<organism evidence="22 23">
    <name type="scientific">Dietzia timorensis</name>
    <dbReference type="NCBI Taxonomy" id="499555"/>
    <lineage>
        <taxon>Bacteria</taxon>
        <taxon>Bacillati</taxon>
        <taxon>Actinomycetota</taxon>
        <taxon>Actinomycetes</taxon>
        <taxon>Mycobacteriales</taxon>
        <taxon>Dietziaceae</taxon>
        <taxon>Dietzia</taxon>
    </lineage>
</organism>
<dbReference type="SUPFAM" id="SSF49503">
    <property type="entry name" value="Cupredoxins"/>
    <property type="match status" value="1"/>
</dbReference>
<evidence type="ECO:0000256" key="3">
    <source>
        <dbReference type="ARBA" id="ARBA00012949"/>
    </source>
</evidence>
<sequence>MVDQRGERRWAHRGAFAGLMGILGLVLSGCSLHTDNKWWNQTINFGFPTGITPEGTAIREFWTLTVIASLVVGVIVWALMFYPMIFHRKKKGDTEFPRQTQYNVPLELIYTILPFVIISVLFYGTVVTQNKVLDLAPEEEVGVRVDVTAYQWNWKFGYNKVDVDGASIEDGTDYEAQAEAEAAGTLSPEQQEAEGLEGPAASGPIHGRLPNDKSYLDYNHMETVGTSEEVPVLVVPTNTRIEFRLSSADVIHSFWVPEFVYKLDVMPAPGQNQQLNKFQVEQIDREGAFVGRCAEMCGTYHAMMNFELRAVSEADFAEYINFREQNPLATNAEALEHIGQDPYATSTEPFRTGRADTREQDNTVDNNAAAN</sequence>
<evidence type="ECO:0000256" key="14">
    <source>
        <dbReference type="ARBA" id="ARBA00031389"/>
    </source>
</evidence>
<accession>A0A173LLE5</accession>
<evidence type="ECO:0000256" key="2">
    <source>
        <dbReference type="ARBA" id="ARBA00007866"/>
    </source>
</evidence>